<dbReference type="NCBIfam" id="NF006767">
    <property type="entry name" value="PRK09289.1"/>
    <property type="match status" value="1"/>
</dbReference>
<evidence type="ECO:0000256" key="11">
    <source>
        <dbReference type="PROSITE-ProRule" id="PRU00524"/>
    </source>
</evidence>
<dbReference type="STRING" id="632773.BBEV_1386"/>
<keyword evidence="8 13" id="KW-0808">Transferase</keyword>
<name>A0A1D7QUT4_9BACI</name>
<evidence type="ECO:0000256" key="10">
    <source>
        <dbReference type="NCBIfam" id="TIGR00187"/>
    </source>
</evidence>
<feature type="repeat" description="Lumazine-binding" evidence="11">
    <location>
        <begin position="97"/>
        <end position="193"/>
    </location>
</feature>
<dbReference type="InterPro" id="IPR023366">
    <property type="entry name" value="ATP_synth_asu-like_sf"/>
</dbReference>
<dbReference type="InterPro" id="IPR026017">
    <property type="entry name" value="Lumazine-bd_dom"/>
</dbReference>
<evidence type="ECO:0000259" key="12">
    <source>
        <dbReference type="PROSITE" id="PS51177"/>
    </source>
</evidence>
<dbReference type="InterPro" id="IPR017938">
    <property type="entry name" value="Riboflavin_synthase-like_b-brl"/>
</dbReference>
<dbReference type="KEGG" id="bbev:BBEV_1386"/>
<evidence type="ECO:0000313" key="13">
    <source>
        <dbReference type="EMBL" id="AOM82749.1"/>
    </source>
</evidence>
<comment type="catalytic activity">
    <reaction evidence="1">
        <text>2 6,7-dimethyl-8-(1-D-ribityl)lumazine + H(+) = 5-amino-6-(D-ribitylamino)uracil + riboflavin</text>
        <dbReference type="Rhea" id="RHEA:20772"/>
        <dbReference type="ChEBI" id="CHEBI:15378"/>
        <dbReference type="ChEBI" id="CHEBI:15934"/>
        <dbReference type="ChEBI" id="CHEBI:57986"/>
        <dbReference type="ChEBI" id="CHEBI:58201"/>
        <dbReference type="EC" id="2.5.1.9"/>
    </reaction>
</comment>
<dbReference type="PIRSF" id="PIRSF000498">
    <property type="entry name" value="Riboflavin_syn_A"/>
    <property type="match status" value="1"/>
</dbReference>
<dbReference type="InterPro" id="IPR001783">
    <property type="entry name" value="Lumazine-bd"/>
</dbReference>
<accession>A0A1D7QUT4</accession>
<dbReference type="Proteomes" id="UP000094463">
    <property type="component" value="Chromosome"/>
</dbReference>
<feature type="domain" description="Lumazine-binding" evidence="12">
    <location>
        <begin position="1"/>
        <end position="96"/>
    </location>
</feature>
<evidence type="ECO:0000256" key="2">
    <source>
        <dbReference type="ARBA" id="ARBA00002803"/>
    </source>
</evidence>
<dbReference type="GO" id="GO:0004746">
    <property type="term" value="F:riboflavin synthase activity"/>
    <property type="evidence" value="ECO:0007669"/>
    <property type="project" value="UniProtKB-UniRule"/>
</dbReference>
<comment type="pathway">
    <text evidence="3">Cofactor biosynthesis; riboflavin biosynthesis; riboflavin from 2-hydroxy-3-oxobutyl phosphate and 5-amino-6-(D-ribitylamino)uracil: step 2/2.</text>
</comment>
<keyword evidence="14" id="KW-1185">Reference proteome</keyword>
<dbReference type="PROSITE" id="PS51177">
    <property type="entry name" value="LUMAZINE_BIND"/>
    <property type="match status" value="2"/>
</dbReference>
<sequence>MFTGIVEEKGTISRLQETGDAIVMTISADVVLKDVHMGDSISVNGVCLTVNDFTHSTFTVDMMPETVRNTSLRNLSSGSKVNLERAMAANGRFGGHFVSGHVDGIGTIRSKKPEYNAVYYEIEVAKHLRDYMTMKGSVSVDGTSLTIFGLTDTTFTISIIPHTLDWTVIGSKGPGDIVNIECDMLAKYMEELLMRRFGSDEKSSEKLTESYLKEHGFYS</sequence>
<evidence type="ECO:0000256" key="5">
    <source>
        <dbReference type="ARBA" id="ARBA00012827"/>
    </source>
</evidence>
<dbReference type="SUPFAM" id="SSF63380">
    <property type="entry name" value="Riboflavin synthase domain-like"/>
    <property type="match status" value="2"/>
</dbReference>
<comment type="function">
    <text evidence="2">Catalyzes the dismutation of two molecules of 6,7-dimethyl-8-ribityllumazine, resulting in the formation of riboflavin and 5-amino-6-(D-ribitylamino)uracil.</text>
</comment>
<dbReference type="NCBIfam" id="TIGR00187">
    <property type="entry name" value="ribE"/>
    <property type="match status" value="1"/>
</dbReference>
<keyword evidence="9" id="KW-0677">Repeat</keyword>
<dbReference type="EMBL" id="CP012502">
    <property type="protein sequence ID" value="AOM82749.1"/>
    <property type="molecule type" value="Genomic_DNA"/>
</dbReference>
<evidence type="ECO:0000256" key="4">
    <source>
        <dbReference type="ARBA" id="ARBA00011233"/>
    </source>
</evidence>
<dbReference type="EC" id="2.5.1.9" evidence="5 10"/>
<dbReference type="CDD" id="cd00402">
    <property type="entry name" value="Riboflavin_synthase_like"/>
    <property type="match status" value="1"/>
</dbReference>
<dbReference type="GO" id="GO:0009231">
    <property type="term" value="P:riboflavin biosynthetic process"/>
    <property type="evidence" value="ECO:0007669"/>
    <property type="project" value="UniProtKB-KW"/>
</dbReference>
<dbReference type="Gene3D" id="2.40.30.20">
    <property type="match status" value="2"/>
</dbReference>
<dbReference type="AlphaFoldDB" id="A0A1D7QUT4"/>
<feature type="domain" description="Lumazine-binding" evidence="12">
    <location>
        <begin position="97"/>
        <end position="193"/>
    </location>
</feature>
<dbReference type="RefSeq" id="WP_069364802.1">
    <property type="nucleotide sequence ID" value="NZ_CP012502.1"/>
</dbReference>
<comment type="subunit">
    <text evidence="4">Homotrimer.</text>
</comment>
<dbReference type="PATRIC" id="fig|632773.3.peg.1461"/>
<dbReference type="PANTHER" id="PTHR21098:SF12">
    <property type="entry name" value="RIBOFLAVIN SYNTHASE"/>
    <property type="match status" value="1"/>
</dbReference>
<evidence type="ECO:0000256" key="3">
    <source>
        <dbReference type="ARBA" id="ARBA00004887"/>
    </source>
</evidence>
<evidence type="ECO:0000256" key="6">
    <source>
        <dbReference type="ARBA" id="ARBA00013950"/>
    </source>
</evidence>
<dbReference type="FunFam" id="2.40.30.20:FF:000003">
    <property type="entry name" value="Riboflavin synthase, alpha subunit"/>
    <property type="match status" value="1"/>
</dbReference>
<evidence type="ECO:0000256" key="7">
    <source>
        <dbReference type="ARBA" id="ARBA00022619"/>
    </source>
</evidence>
<dbReference type="OrthoDB" id="9788537at2"/>
<keyword evidence="7" id="KW-0686">Riboflavin biosynthesis</keyword>
<feature type="repeat" description="Lumazine-binding" evidence="11">
    <location>
        <begin position="1"/>
        <end position="96"/>
    </location>
</feature>
<organism evidence="13 14">
    <name type="scientific">Salisediminibacterium beveridgei</name>
    <dbReference type="NCBI Taxonomy" id="632773"/>
    <lineage>
        <taxon>Bacteria</taxon>
        <taxon>Bacillati</taxon>
        <taxon>Bacillota</taxon>
        <taxon>Bacilli</taxon>
        <taxon>Bacillales</taxon>
        <taxon>Bacillaceae</taxon>
        <taxon>Salisediminibacterium</taxon>
    </lineage>
</organism>
<dbReference type="PANTHER" id="PTHR21098">
    <property type="entry name" value="RIBOFLAVIN SYNTHASE ALPHA CHAIN"/>
    <property type="match status" value="1"/>
</dbReference>
<dbReference type="FunFam" id="2.40.30.20:FF:000004">
    <property type="entry name" value="Riboflavin synthase, alpha subunit"/>
    <property type="match status" value="1"/>
</dbReference>
<proteinExistence type="predicted"/>
<evidence type="ECO:0000256" key="8">
    <source>
        <dbReference type="ARBA" id="ARBA00022679"/>
    </source>
</evidence>
<protein>
    <recommendedName>
        <fullName evidence="6 10">Riboflavin synthase</fullName>
        <ecNumber evidence="5 10">2.5.1.9</ecNumber>
    </recommendedName>
</protein>
<gene>
    <name evidence="13" type="primary">ribE</name>
    <name evidence="13" type="ORF">BBEV_1386</name>
</gene>
<dbReference type="Pfam" id="PF00677">
    <property type="entry name" value="Lum_binding"/>
    <property type="match status" value="2"/>
</dbReference>
<evidence type="ECO:0000256" key="9">
    <source>
        <dbReference type="ARBA" id="ARBA00022737"/>
    </source>
</evidence>
<reference evidence="13 14" key="1">
    <citation type="submission" date="2015-08" db="EMBL/GenBank/DDBJ databases">
        <title>The complete genome sequence of Bacillus beveridgei MLTeJB.</title>
        <authorList>
            <person name="Hanson T.E."/>
            <person name="Mesa C."/>
            <person name="Basesman S.M."/>
            <person name="Oremland R.S."/>
        </authorList>
    </citation>
    <scope>NUCLEOTIDE SEQUENCE [LARGE SCALE GENOMIC DNA]</scope>
    <source>
        <strain evidence="13 14">MLTeJB</strain>
    </source>
</reference>
<evidence type="ECO:0000256" key="1">
    <source>
        <dbReference type="ARBA" id="ARBA00000968"/>
    </source>
</evidence>
<evidence type="ECO:0000313" key="14">
    <source>
        <dbReference type="Proteomes" id="UP000094463"/>
    </source>
</evidence>